<gene>
    <name evidence="1" type="ORF">Hypma_009852</name>
</gene>
<dbReference type="OrthoDB" id="3066419at2759"/>
<dbReference type="EMBL" id="LUEZ02000048">
    <property type="protein sequence ID" value="RDB23024.1"/>
    <property type="molecule type" value="Genomic_DNA"/>
</dbReference>
<name>A0A369JUL6_HYPMA</name>
<evidence type="ECO:0000313" key="1">
    <source>
        <dbReference type="EMBL" id="RDB23024.1"/>
    </source>
</evidence>
<sequence>MSPRAPDSRRYLMGRLPSYHGYADLPVIDDRFAFILPRFYQHTGRVVDMPGGMWELWSPNSRQTPYYPVSLLPPSYPCLPPISHNVGTTATLDASISAFRLKHYRLIARGTDSSCDRRLATRSETNS</sequence>
<reference evidence="1" key="1">
    <citation type="submission" date="2018-04" db="EMBL/GenBank/DDBJ databases">
        <title>Whole genome sequencing of Hypsizygus marmoreus.</title>
        <authorList>
            <person name="Choi I.-G."/>
            <person name="Min B."/>
            <person name="Kim J.-G."/>
            <person name="Kim S."/>
            <person name="Oh Y.-L."/>
            <person name="Kong W.-S."/>
            <person name="Park H."/>
            <person name="Jeong J."/>
            <person name="Song E.-S."/>
        </authorList>
    </citation>
    <scope>NUCLEOTIDE SEQUENCE [LARGE SCALE GENOMIC DNA]</scope>
    <source>
        <strain evidence="1">51987-8</strain>
    </source>
</reference>
<accession>A0A369JUL6</accession>
<evidence type="ECO:0000313" key="2">
    <source>
        <dbReference type="Proteomes" id="UP000076154"/>
    </source>
</evidence>
<keyword evidence="2" id="KW-1185">Reference proteome</keyword>
<dbReference type="AlphaFoldDB" id="A0A369JUL6"/>
<proteinExistence type="predicted"/>
<dbReference type="InParanoid" id="A0A369JUL6"/>
<dbReference type="Proteomes" id="UP000076154">
    <property type="component" value="Unassembled WGS sequence"/>
</dbReference>
<protein>
    <submittedName>
        <fullName evidence="1">Uncharacterized protein</fullName>
    </submittedName>
</protein>
<comment type="caution">
    <text evidence="1">The sequence shown here is derived from an EMBL/GenBank/DDBJ whole genome shotgun (WGS) entry which is preliminary data.</text>
</comment>
<organism evidence="1 2">
    <name type="scientific">Hypsizygus marmoreus</name>
    <name type="common">White beech mushroom</name>
    <name type="synonym">Agaricus marmoreus</name>
    <dbReference type="NCBI Taxonomy" id="39966"/>
    <lineage>
        <taxon>Eukaryota</taxon>
        <taxon>Fungi</taxon>
        <taxon>Dikarya</taxon>
        <taxon>Basidiomycota</taxon>
        <taxon>Agaricomycotina</taxon>
        <taxon>Agaricomycetes</taxon>
        <taxon>Agaricomycetidae</taxon>
        <taxon>Agaricales</taxon>
        <taxon>Tricholomatineae</taxon>
        <taxon>Lyophyllaceae</taxon>
        <taxon>Hypsizygus</taxon>
    </lineage>
</organism>